<name>A0ABS1HN25_9BACT</name>
<dbReference type="InterPro" id="IPR036737">
    <property type="entry name" value="OmpA-like_sf"/>
</dbReference>
<keyword evidence="3" id="KW-0998">Cell outer membrane</keyword>
<evidence type="ECO:0000256" key="3">
    <source>
        <dbReference type="ARBA" id="ARBA00023237"/>
    </source>
</evidence>
<evidence type="ECO:0000256" key="4">
    <source>
        <dbReference type="PROSITE-ProRule" id="PRU00473"/>
    </source>
</evidence>
<evidence type="ECO:0000256" key="1">
    <source>
        <dbReference type="ARBA" id="ARBA00004442"/>
    </source>
</evidence>
<keyword evidence="2 4" id="KW-0472">Membrane</keyword>
<dbReference type="Pfam" id="PF00691">
    <property type="entry name" value="OmpA"/>
    <property type="match status" value="1"/>
</dbReference>
<organism evidence="6 7">
    <name type="scientific">Carboxylicivirga marina</name>
    <dbReference type="NCBI Taxonomy" id="2800988"/>
    <lineage>
        <taxon>Bacteria</taxon>
        <taxon>Pseudomonadati</taxon>
        <taxon>Bacteroidota</taxon>
        <taxon>Bacteroidia</taxon>
        <taxon>Marinilabiliales</taxon>
        <taxon>Marinilabiliaceae</taxon>
        <taxon>Carboxylicivirga</taxon>
    </lineage>
</organism>
<keyword evidence="7" id="KW-1185">Reference proteome</keyword>
<dbReference type="PANTHER" id="PTHR30329">
    <property type="entry name" value="STATOR ELEMENT OF FLAGELLAR MOTOR COMPLEX"/>
    <property type="match status" value="1"/>
</dbReference>
<dbReference type="InterPro" id="IPR050330">
    <property type="entry name" value="Bact_OuterMem_StrucFunc"/>
</dbReference>
<dbReference type="PROSITE" id="PS51123">
    <property type="entry name" value="OMPA_2"/>
    <property type="match status" value="1"/>
</dbReference>
<dbReference type="PANTHER" id="PTHR30329:SF21">
    <property type="entry name" value="LIPOPROTEIN YIAD-RELATED"/>
    <property type="match status" value="1"/>
</dbReference>
<dbReference type="InterPro" id="IPR006665">
    <property type="entry name" value="OmpA-like"/>
</dbReference>
<dbReference type="Proteomes" id="UP000605676">
    <property type="component" value="Unassembled WGS sequence"/>
</dbReference>
<evidence type="ECO:0000313" key="6">
    <source>
        <dbReference type="EMBL" id="MBK3518865.1"/>
    </source>
</evidence>
<evidence type="ECO:0000259" key="5">
    <source>
        <dbReference type="PROSITE" id="PS51123"/>
    </source>
</evidence>
<reference evidence="6 7" key="1">
    <citation type="submission" date="2021-01" db="EMBL/GenBank/DDBJ databases">
        <title>Carboxyliciviraga sp.nov., isolated from coastal sediments.</title>
        <authorList>
            <person name="Lu D."/>
            <person name="Zhang T."/>
        </authorList>
    </citation>
    <scope>NUCLEOTIDE SEQUENCE [LARGE SCALE GENOMIC DNA]</scope>
    <source>
        <strain evidence="6 7">N1Y132</strain>
    </source>
</reference>
<dbReference type="Gene3D" id="3.30.1330.60">
    <property type="entry name" value="OmpA-like domain"/>
    <property type="match status" value="1"/>
</dbReference>
<dbReference type="InterPro" id="IPR006664">
    <property type="entry name" value="OMP_bac"/>
</dbReference>
<protein>
    <submittedName>
        <fullName evidence="6">OmpA family protein</fullName>
    </submittedName>
</protein>
<feature type="domain" description="OmpA-like" evidence="5">
    <location>
        <begin position="1"/>
        <end position="118"/>
    </location>
</feature>
<dbReference type="PRINTS" id="PR01021">
    <property type="entry name" value="OMPADOMAIN"/>
</dbReference>
<dbReference type="SUPFAM" id="SSF103088">
    <property type="entry name" value="OmpA-like"/>
    <property type="match status" value="1"/>
</dbReference>
<dbReference type="EMBL" id="JAENRR010000044">
    <property type="protein sequence ID" value="MBK3518865.1"/>
    <property type="molecule type" value="Genomic_DNA"/>
</dbReference>
<comment type="caution">
    <text evidence="6">The sequence shown here is derived from an EMBL/GenBank/DDBJ whole genome shotgun (WGS) entry which is preliminary data.</text>
</comment>
<comment type="subcellular location">
    <subcellularLocation>
        <location evidence="1">Cell outer membrane</location>
    </subcellularLocation>
</comment>
<gene>
    <name evidence="6" type="ORF">JIV24_16070</name>
</gene>
<dbReference type="RefSeq" id="WP_200466086.1">
    <property type="nucleotide sequence ID" value="NZ_JAENRR010000044.1"/>
</dbReference>
<proteinExistence type="predicted"/>
<accession>A0ABS1HN25</accession>
<dbReference type="CDD" id="cd07185">
    <property type="entry name" value="OmpA_C-like"/>
    <property type="match status" value="1"/>
</dbReference>
<evidence type="ECO:0000313" key="7">
    <source>
        <dbReference type="Proteomes" id="UP000605676"/>
    </source>
</evidence>
<sequence length="118" mass="13368">MPLHHSSTIALNNILFESGKADLLDISKSEMLRLVKLMNKQSSLKIEIHGHTDNIGSSDSNQELSRLRAQAVKTFMVQHHISNERIAIQYFGESQPIDDNDTEAGRKANRRVEILFVQ</sequence>
<evidence type="ECO:0000256" key="2">
    <source>
        <dbReference type="ARBA" id="ARBA00023136"/>
    </source>
</evidence>